<dbReference type="STRING" id="229920.ADM99_16140"/>
<feature type="transmembrane region" description="Helical" evidence="7">
    <location>
        <begin position="290"/>
        <end position="308"/>
    </location>
</feature>
<keyword evidence="5 7" id="KW-1133">Transmembrane helix</keyword>
<comment type="subcellular location">
    <subcellularLocation>
        <location evidence="1">Cell membrane</location>
        <topology evidence="1">Multi-pass membrane protein</topology>
    </subcellularLocation>
</comment>
<dbReference type="RefSeq" id="WP_062422542.1">
    <property type="nucleotide sequence ID" value="NZ_BBYA01000010.1"/>
</dbReference>
<dbReference type="PANTHER" id="PTHR43266">
    <property type="entry name" value="MACROLIDE-EFFLUX PROTEIN"/>
    <property type="match status" value="1"/>
</dbReference>
<dbReference type="SUPFAM" id="SSF103473">
    <property type="entry name" value="MFS general substrate transporter"/>
    <property type="match status" value="1"/>
</dbReference>
<dbReference type="InterPro" id="IPR036259">
    <property type="entry name" value="MFS_trans_sf"/>
</dbReference>
<dbReference type="OrthoDB" id="9775268at2"/>
<evidence type="ECO:0000256" key="6">
    <source>
        <dbReference type="ARBA" id="ARBA00023136"/>
    </source>
</evidence>
<evidence type="ECO:0000313" key="9">
    <source>
        <dbReference type="Proteomes" id="UP000050430"/>
    </source>
</evidence>
<name>A0A0P6X8Q3_9CHLR</name>
<keyword evidence="9" id="KW-1185">Reference proteome</keyword>
<dbReference type="InterPro" id="IPR011701">
    <property type="entry name" value="MFS"/>
</dbReference>
<feature type="transmembrane region" description="Helical" evidence="7">
    <location>
        <begin position="77"/>
        <end position="97"/>
    </location>
</feature>
<evidence type="ECO:0000256" key="3">
    <source>
        <dbReference type="ARBA" id="ARBA00022475"/>
    </source>
</evidence>
<sequence>MNHIPSSSGWKTFYRIWGGQTVSLVGTAMSRFALMIWAYQQTGSATTLALLGFFNFGAIVLCSSFSGVVVDRIKRKTVMLLSDTCAALMSAVILYLFTVGRLQIWHLYLLETMTGMFEAFQYPAYQAAITLLVPRSDFTRTSSLNSLSESSARVIAPVLAGLLLPAAGLKVVLMLDLLTFFAAFGTLLVSHIPQPEQADGSDLKENQVSLRAGWDFIRTRPGLICLIFLFALINLFAGLTYYSIISPMILARSGNSTLALSWVEASLGLGGIAGGLILSAWGGPKQKVKGLLLITGLSFIMGDGTFAFGRSLPFWVLAGFISNLSVPFISGPNQAIWQAKTPPELQGRVFALRGMLQMITIPIGYLAAGPLADHVFEPGMAAGGSLAGIFGWISGIGPGAGMGLMFACTALGGLVTSIVGYSMKPLRYVEQDLPDAV</sequence>
<dbReference type="Proteomes" id="UP000050430">
    <property type="component" value="Unassembled WGS sequence"/>
</dbReference>
<keyword evidence="2" id="KW-0813">Transport</keyword>
<evidence type="ECO:0000256" key="5">
    <source>
        <dbReference type="ARBA" id="ARBA00022989"/>
    </source>
</evidence>
<organism evidence="8 9">
    <name type="scientific">Leptolinea tardivitalis</name>
    <dbReference type="NCBI Taxonomy" id="229920"/>
    <lineage>
        <taxon>Bacteria</taxon>
        <taxon>Bacillati</taxon>
        <taxon>Chloroflexota</taxon>
        <taxon>Anaerolineae</taxon>
        <taxon>Anaerolineales</taxon>
        <taxon>Anaerolineaceae</taxon>
        <taxon>Leptolinea</taxon>
    </lineage>
</organism>
<accession>A0A0P6X8Q3</accession>
<feature type="transmembrane region" description="Helical" evidence="7">
    <location>
        <begin position="349"/>
        <end position="368"/>
    </location>
</feature>
<reference evidence="8 9" key="1">
    <citation type="submission" date="2015-07" db="EMBL/GenBank/DDBJ databases">
        <title>Genome sequence of Leptolinea tardivitalis DSM 16556.</title>
        <authorList>
            <person name="Hemp J."/>
            <person name="Ward L.M."/>
            <person name="Pace L.A."/>
            <person name="Fischer W.W."/>
        </authorList>
    </citation>
    <scope>NUCLEOTIDE SEQUENCE [LARGE SCALE GENOMIC DNA]</scope>
    <source>
        <strain evidence="8 9">YMTK-2</strain>
    </source>
</reference>
<feature type="transmembrane region" description="Helical" evidence="7">
    <location>
        <begin position="45"/>
        <end position="70"/>
    </location>
</feature>
<dbReference type="Gene3D" id="1.20.1250.20">
    <property type="entry name" value="MFS general substrate transporter like domains"/>
    <property type="match status" value="1"/>
</dbReference>
<proteinExistence type="predicted"/>
<keyword evidence="3" id="KW-1003">Cell membrane</keyword>
<comment type="caution">
    <text evidence="8">The sequence shown here is derived from an EMBL/GenBank/DDBJ whole genome shotgun (WGS) entry which is preliminary data.</text>
</comment>
<evidence type="ECO:0000256" key="7">
    <source>
        <dbReference type="SAM" id="Phobius"/>
    </source>
</evidence>
<evidence type="ECO:0000313" key="8">
    <source>
        <dbReference type="EMBL" id="KPL70629.1"/>
    </source>
</evidence>
<dbReference type="AlphaFoldDB" id="A0A0P6X8Q3"/>
<dbReference type="EMBL" id="LGCK01000014">
    <property type="protein sequence ID" value="KPL70629.1"/>
    <property type="molecule type" value="Genomic_DNA"/>
</dbReference>
<keyword evidence="4 7" id="KW-0812">Transmembrane</keyword>
<feature type="transmembrane region" description="Helical" evidence="7">
    <location>
        <begin position="404"/>
        <end position="423"/>
    </location>
</feature>
<dbReference type="Pfam" id="PF07690">
    <property type="entry name" value="MFS_1"/>
    <property type="match status" value="1"/>
</dbReference>
<evidence type="ECO:0008006" key="10">
    <source>
        <dbReference type="Google" id="ProtNLM"/>
    </source>
</evidence>
<feature type="transmembrane region" description="Helical" evidence="7">
    <location>
        <begin position="314"/>
        <end position="337"/>
    </location>
</feature>
<dbReference type="GO" id="GO:0022857">
    <property type="term" value="F:transmembrane transporter activity"/>
    <property type="evidence" value="ECO:0007669"/>
    <property type="project" value="InterPro"/>
</dbReference>
<gene>
    <name evidence="8" type="ORF">ADM99_16140</name>
</gene>
<evidence type="ECO:0000256" key="2">
    <source>
        <dbReference type="ARBA" id="ARBA00022448"/>
    </source>
</evidence>
<dbReference type="CDD" id="cd06173">
    <property type="entry name" value="MFS_MefA_like"/>
    <property type="match status" value="1"/>
</dbReference>
<protein>
    <recommendedName>
        <fullName evidence="10">MFS transporter</fullName>
    </recommendedName>
</protein>
<dbReference type="PANTHER" id="PTHR43266:SF2">
    <property type="entry name" value="MAJOR FACILITATOR SUPERFAMILY (MFS) PROFILE DOMAIN-CONTAINING PROTEIN"/>
    <property type="match status" value="1"/>
</dbReference>
<feature type="transmembrane region" description="Helical" evidence="7">
    <location>
        <begin position="21"/>
        <end position="39"/>
    </location>
</feature>
<feature type="transmembrane region" description="Helical" evidence="7">
    <location>
        <begin position="257"/>
        <end position="278"/>
    </location>
</feature>
<keyword evidence="6 7" id="KW-0472">Membrane</keyword>
<evidence type="ECO:0000256" key="1">
    <source>
        <dbReference type="ARBA" id="ARBA00004651"/>
    </source>
</evidence>
<feature type="transmembrane region" description="Helical" evidence="7">
    <location>
        <begin position="223"/>
        <end position="245"/>
    </location>
</feature>
<dbReference type="GO" id="GO:0005886">
    <property type="term" value="C:plasma membrane"/>
    <property type="evidence" value="ECO:0007669"/>
    <property type="project" value="UniProtKB-SubCell"/>
</dbReference>
<evidence type="ECO:0000256" key="4">
    <source>
        <dbReference type="ARBA" id="ARBA00022692"/>
    </source>
</evidence>